<name>A0A0C1NEN7_9CYAN</name>
<dbReference type="Pfam" id="PF00656">
    <property type="entry name" value="Peptidase_C14"/>
    <property type="match status" value="1"/>
</dbReference>
<dbReference type="RefSeq" id="WP_038085247.1">
    <property type="nucleotide sequence ID" value="NZ_JHEG04000001.1"/>
</dbReference>
<feature type="domain" description="DUF4384" evidence="2">
    <location>
        <begin position="570"/>
        <end position="663"/>
    </location>
</feature>
<dbReference type="AlphaFoldDB" id="A0A0C1NEN7"/>
<protein>
    <submittedName>
        <fullName evidence="3">DUF4384 domain-containing protein</fullName>
    </submittedName>
    <submittedName>
        <fullName evidence="4">Peptidase C14</fullName>
    </submittedName>
</protein>
<dbReference type="GO" id="GO:0006508">
    <property type="term" value="P:proteolysis"/>
    <property type="evidence" value="ECO:0007669"/>
    <property type="project" value="InterPro"/>
</dbReference>
<dbReference type="EMBL" id="JHEG04000001">
    <property type="protein sequence ID" value="KAF3887741.1"/>
    <property type="molecule type" value="Genomic_DNA"/>
</dbReference>
<evidence type="ECO:0000259" key="2">
    <source>
        <dbReference type="Pfam" id="PF14326"/>
    </source>
</evidence>
<dbReference type="InterPro" id="IPR011600">
    <property type="entry name" value="Pept_C14_caspase"/>
</dbReference>
<dbReference type="GO" id="GO:0005737">
    <property type="term" value="C:cytoplasm"/>
    <property type="evidence" value="ECO:0007669"/>
    <property type="project" value="TreeGrafter"/>
</dbReference>
<reference evidence="3" key="2">
    <citation type="submission" date="2019-11" db="EMBL/GenBank/DDBJ databases">
        <title>Improved Assembly of Tolypothrix boutellei genome.</title>
        <authorList>
            <person name="Sarangi A.N."/>
            <person name="Mukherjee M."/>
            <person name="Ghosh S."/>
            <person name="Singh D."/>
            <person name="Das A."/>
            <person name="Kant S."/>
            <person name="Prusty A."/>
            <person name="Tripathy S."/>
        </authorList>
    </citation>
    <scope>NUCLEOTIDE SEQUENCE</scope>
    <source>
        <strain evidence="3">VB521301</strain>
    </source>
</reference>
<proteinExistence type="predicted"/>
<dbReference type="InterPro" id="IPR029030">
    <property type="entry name" value="Caspase-like_dom_sf"/>
</dbReference>
<dbReference type="STRING" id="1479485.DA73_0207890"/>
<reference evidence="4" key="1">
    <citation type="journal article" date="2015" name="Genome Announc.">
        <title>Draft Genome Sequence of Tolypothrix boutellei Strain VB521301.</title>
        <authorList>
            <person name="Chandrababunaidu M.M."/>
            <person name="Singh D."/>
            <person name="Sen D."/>
            <person name="Bhan S."/>
            <person name="Das S."/>
            <person name="Gupta A."/>
            <person name="Adhikary S.P."/>
            <person name="Tripathy S."/>
        </authorList>
    </citation>
    <scope>NUCLEOTIDE SEQUENCE</scope>
    <source>
        <strain evidence="4">VB521301</strain>
    </source>
</reference>
<gene>
    <name evidence="4" type="ORF">DA73_0207890</name>
    <name evidence="3" type="ORF">DA73_0400021260</name>
</gene>
<dbReference type="PANTHER" id="PTHR48104:SF30">
    <property type="entry name" value="METACASPASE-1"/>
    <property type="match status" value="1"/>
</dbReference>
<keyword evidence="5" id="KW-1185">Reference proteome</keyword>
<dbReference type="GO" id="GO:0004197">
    <property type="term" value="F:cysteine-type endopeptidase activity"/>
    <property type="evidence" value="ECO:0007669"/>
    <property type="project" value="InterPro"/>
</dbReference>
<dbReference type="OrthoDB" id="505527at2"/>
<dbReference type="EMBL" id="JHEG02000019">
    <property type="protein sequence ID" value="KIE13277.1"/>
    <property type="molecule type" value="Genomic_DNA"/>
</dbReference>
<dbReference type="Proteomes" id="UP000029738">
    <property type="component" value="Unassembled WGS sequence"/>
</dbReference>
<evidence type="ECO:0000313" key="3">
    <source>
        <dbReference type="EMBL" id="KAF3887741.1"/>
    </source>
</evidence>
<dbReference type="InterPro" id="IPR025493">
    <property type="entry name" value="DUF4384"/>
</dbReference>
<dbReference type="Gene3D" id="3.40.50.1460">
    <property type="match status" value="1"/>
</dbReference>
<evidence type="ECO:0000259" key="1">
    <source>
        <dbReference type="Pfam" id="PF00656"/>
    </source>
</evidence>
<dbReference type="PIRSF" id="PIRSF007398">
    <property type="entry name" value="Sll0148_caspase"/>
    <property type="match status" value="1"/>
</dbReference>
<evidence type="ECO:0000313" key="5">
    <source>
        <dbReference type="Proteomes" id="UP000029738"/>
    </source>
</evidence>
<evidence type="ECO:0000313" key="4">
    <source>
        <dbReference type="EMBL" id="KIE13277.1"/>
    </source>
</evidence>
<comment type="caution">
    <text evidence="4">The sequence shown here is derived from an EMBL/GenBank/DDBJ whole genome shotgun (WGS) entry which is preliminary data.</text>
</comment>
<dbReference type="InterPro" id="IPR050452">
    <property type="entry name" value="Metacaspase"/>
</dbReference>
<dbReference type="Pfam" id="PF14326">
    <property type="entry name" value="DUF4384"/>
    <property type="match status" value="1"/>
</dbReference>
<organism evidence="4">
    <name type="scientific">Tolypothrix bouteillei VB521301</name>
    <dbReference type="NCBI Taxonomy" id="1479485"/>
    <lineage>
        <taxon>Bacteria</taxon>
        <taxon>Bacillati</taxon>
        <taxon>Cyanobacteriota</taxon>
        <taxon>Cyanophyceae</taxon>
        <taxon>Nostocales</taxon>
        <taxon>Tolypothrichaceae</taxon>
        <taxon>Tolypothrix</taxon>
    </lineage>
</organism>
<dbReference type="SUPFAM" id="SSF52129">
    <property type="entry name" value="Caspase-like"/>
    <property type="match status" value="1"/>
</dbReference>
<dbReference type="PANTHER" id="PTHR48104">
    <property type="entry name" value="METACASPASE-4"/>
    <property type="match status" value="1"/>
</dbReference>
<feature type="domain" description="Peptidase C14 caspase" evidence="1">
    <location>
        <begin position="41"/>
        <end position="301"/>
    </location>
</feature>
<dbReference type="InterPro" id="IPR011189">
    <property type="entry name" value="UCP_caspase_lke"/>
</dbReference>
<accession>A0A0C1NEN7</accession>
<sequence>MKRRTFLQRFGSILAVMGVTDNEWLTLGNRYSQALAQPKQRKLALLVGINQYPQFSSPLTGCLTDVELQKELLIHRFGFQPSDVLCLTDAKATREDIELAFSEHIIKQVQPDDAVVFHFSGYGSRVHLESSQDTLQNALIPVQEKDESTQDNKNVNYILEETLLLLVRSLPTHRATAVLDTSYYVPQTSLPTGLKTRSRPVLEDAVVIAKELQLHKQLKEKVPTPSSGVVLKATSHSKQVAREIQLSGFSAGLFTYALTQYLWETTPATTVQVCISHVVGSLQQMGSTKQQPAILAEKTDKNNPQARAFVTNHFLPDSNLGAEGVIMGIEEDGKTLHLWLGGLPLNVLEYLGSNSRLTLVPSTPNSQIVLRSRSALTAKAQIVNTESEPKVGQLIQEAVRVLPKNVGLTVALDTKLERIERVDATSAFSTVSRVSTVVAGEQLADCVFGKLPESKSKEPAPTNLTVVSLSRYGLFSPGSEQIPSTFGEAGEAVKLAALRLVPKLQTLLAAKLWRLTVNEGSSLLGVKATLEMLGALAPRTLMQRETLRTQNTEASSKKTFSPETGDIPTVTIGNRIQYRVENTSDRPVYLMLLGLSSSKTAIALFPWYKVAETEVSEGQPHLVDLVIPPGETRVFPQTTSGFEWVVQAPASLAETQLIFSTAPFTQTLAALETDKNPKAEQQRIQPTMNPLEVAQALLQDLHNASAVSDMNGTASDSYVLDVNHWASFSFVYQVV</sequence>